<protein>
    <recommendedName>
        <fullName evidence="4">Porin</fullName>
    </recommendedName>
</protein>
<dbReference type="SUPFAM" id="SSF56935">
    <property type="entry name" value="Porins"/>
    <property type="match status" value="1"/>
</dbReference>
<evidence type="ECO:0000313" key="3">
    <source>
        <dbReference type="Proteomes" id="UP000279962"/>
    </source>
</evidence>
<evidence type="ECO:0008006" key="4">
    <source>
        <dbReference type="Google" id="ProtNLM"/>
    </source>
</evidence>
<reference evidence="2 3" key="1">
    <citation type="submission" date="2018-10" db="EMBL/GenBank/DDBJ databases">
        <title>The complete genome of Acinetobacter wuhouensis strain WCHAW010062.</title>
        <authorList>
            <person name="Hu Y."/>
            <person name="Long H."/>
            <person name="Feng Y."/>
            <person name="Zong Z."/>
        </authorList>
    </citation>
    <scope>NUCLEOTIDE SEQUENCE [LARGE SCALE GENOMIC DNA]</scope>
    <source>
        <strain evidence="2 3">WCHAW010062</strain>
    </source>
</reference>
<evidence type="ECO:0000313" key="2">
    <source>
        <dbReference type="EMBL" id="AYO54735.1"/>
    </source>
</evidence>
<organism evidence="2 3">
    <name type="scientific">Acinetobacter wuhouensis</name>
    <dbReference type="NCBI Taxonomy" id="1879050"/>
    <lineage>
        <taxon>Bacteria</taxon>
        <taxon>Pseudomonadati</taxon>
        <taxon>Pseudomonadota</taxon>
        <taxon>Gammaproteobacteria</taxon>
        <taxon>Moraxellales</taxon>
        <taxon>Moraxellaceae</taxon>
        <taxon>Acinetobacter</taxon>
    </lineage>
</organism>
<keyword evidence="1" id="KW-0732">Signal</keyword>
<dbReference type="EMBL" id="CP033133">
    <property type="protein sequence ID" value="AYO54735.1"/>
    <property type="molecule type" value="Genomic_DNA"/>
</dbReference>
<dbReference type="RefSeq" id="WP_087552008.1">
    <property type="nucleotide sequence ID" value="NZ_CP033133.1"/>
</dbReference>
<proteinExistence type="predicted"/>
<feature type="signal peptide" evidence="1">
    <location>
        <begin position="1"/>
        <end position="20"/>
    </location>
</feature>
<gene>
    <name evidence="2" type="ORF">CDG68_14225</name>
</gene>
<sequence length="380" mass="42673">MNKILLMGILPLISSLSAFAQDLDEAAIKNESLKVSGFARAKYELKDYSSNDEKLTFDALKLSVKYNKEDVFGGLEYRCYQFKTLCDFSALVDAYVGYNFDSQNTLKFGIQPVVFGPGRFWESNYYGGIVSQVGLADIHNLGLNYSLNFFDNNNLNLGYFYSDGGRYFGHSRDAARYTSNFVQSEPNDDVQMNLSEKNILSISLDRKIELNHENTNLILGGSFLSSTIEDDFSNQDGDRNAWAVFGNLSYKNLAVMLTVGQQRINGLGKDGLVMGSFDDTYTVANDGNFYTLDIHYKFGQFYVFDNISIYGMLSQYKKENNDNNSSRNIFGVSLIKDKFEIAAEQIIGKNDPSIGGGKYDLAKGDDAKGNLTKINFLYHF</sequence>
<dbReference type="AlphaFoldDB" id="A0A3G2T434"/>
<name>A0A3G2T434_9GAMM</name>
<feature type="chain" id="PRO_5018204652" description="Porin" evidence="1">
    <location>
        <begin position="21"/>
        <end position="380"/>
    </location>
</feature>
<evidence type="ECO:0000256" key="1">
    <source>
        <dbReference type="SAM" id="SignalP"/>
    </source>
</evidence>
<accession>A0A3G2T434</accession>
<dbReference type="Proteomes" id="UP000279962">
    <property type="component" value="Chromosome"/>
</dbReference>